<evidence type="ECO:0000313" key="4">
    <source>
        <dbReference type="Proteomes" id="UP000238312"/>
    </source>
</evidence>
<dbReference type="RefSeq" id="WP_106239372.1">
    <property type="nucleotide sequence ID" value="NZ_PVNG01000006.1"/>
</dbReference>
<reference evidence="3 4" key="1">
    <citation type="submission" date="2018-03" db="EMBL/GenBank/DDBJ databases">
        <title>Genomic Encyclopedia of Type Strains, Phase III (KMG-III): the genomes of soil and plant-associated and newly described type strains.</title>
        <authorList>
            <person name="Whitman W."/>
        </authorList>
    </citation>
    <scope>NUCLEOTIDE SEQUENCE [LARGE SCALE GENOMIC DNA]</scope>
    <source>
        <strain evidence="3 4">CGMCC 4.7104</strain>
    </source>
</reference>
<comment type="caution">
    <text evidence="3">The sequence shown here is derived from an EMBL/GenBank/DDBJ whole genome shotgun (WGS) entry which is preliminary data.</text>
</comment>
<sequence>MDAWADVRKLVRAGDVFGTIRMVTELDAAGRKAVAAELPAYVTGEARAAGWESWDRQMTPLVLAGVVCLGGPAAVASWLFRREFRWWREAEAAERVLELLGGRPVAWRADLARRMCGRLRVPELRRWGLAARLVRETGIEPPGDDAFMVGWLRELCSEPIRGPIEGPIAGQVAGQVAGPIEGSSVGSVEGPIAGLIEGPVVGPIEGSTPGQVAGPIKQVGQVADDPLFAAYVDRIFEIDALAETDLWQVVETVVRLVDTGRLDRVAVLDAVVGRLLRDGPGALVPLAGLHDRLDPDIDEAYARAEDYARLLPAGPVAVADLALAQLRRLEEAGRLEEELFEEAMRALAFRPEKKLLRAAMSWAGDAVLRDAGRTGTVLEALALIFAQDTLALQDRAVRLAVKLAPRAGQAAREAVRQAATELPDELRERVSAAFGGGIAAAEAPAALPLILPAVPAMPPPVASPGELVEVLTAGRWAQDVHTFERLLAGLAEWSHRAPDELREALRSWWYPFNPSWYGHYGSEIHEDLIQAVSRAFLAFAAPEHSISLTLAASGTRRRPASPGPLDRLYLRRALELVTPFEEGTGYPVLLATPTSGTGHLDPATLLDRLELLETEGVRALPADLAQALLRLPRTFSAPEVERAGRLTSDAGRECAAWMRSGGLADPPVSMSVRRWGRYNQAGWHLLEAEPEIPASDGLPEEIRALFEMRSGHSYTLTWWPLALPGHRELAAAHLTGYLPSSMESSDGQTRALAVLTHGDGPLGLATAYALACGMSHEKTAERAAATDAFLTLAARGEVPARELGEAVTDLVTQEFIRLNRVVSVLDDANQAGAHEAVWAVITHLLPGLLPKEGERPRAGAADLLAAGARAARIAGARADLPEVAALAARKGSSRLVLEARRLIGIADASPQKSTT</sequence>
<feature type="domain" description="DUF7825" evidence="2">
    <location>
        <begin position="713"/>
        <end position="828"/>
    </location>
</feature>
<dbReference type="AlphaFoldDB" id="A0A2T0N1S9"/>
<evidence type="ECO:0000259" key="2">
    <source>
        <dbReference type="Pfam" id="PF25149"/>
    </source>
</evidence>
<keyword evidence="1" id="KW-0812">Transmembrane</keyword>
<proteinExistence type="predicted"/>
<evidence type="ECO:0000256" key="1">
    <source>
        <dbReference type="SAM" id="Phobius"/>
    </source>
</evidence>
<dbReference type="OrthoDB" id="3245799at2"/>
<gene>
    <name evidence="3" type="ORF">B0I32_10674</name>
</gene>
<keyword evidence="1" id="KW-1133">Transmembrane helix</keyword>
<feature type="transmembrane region" description="Helical" evidence="1">
    <location>
        <begin position="61"/>
        <end position="80"/>
    </location>
</feature>
<evidence type="ECO:0000313" key="3">
    <source>
        <dbReference type="EMBL" id="PRX65938.1"/>
    </source>
</evidence>
<protein>
    <recommendedName>
        <fullName evidence="2">DUF7825 domain-containing protein</fullName>
    </recommendedName>
</protein>
<dbReference type="Pfam" id="PF25149">
    <property type="entry name" value="DUF7825"/>
    <property type="match status" value="1"/>
</dbReference>
<keyword evidence="1" id="KW-0472">Membrane</keyword>
<name>A0A2T0N1S9_9ACTN</name>
<accession>A0A2T0N1S9</accession>
<dbReference type="Proteomes" id="UP000238312">
    <property type="component" value="Unassembled WGS sequence"/>
</dbReference>
<keyword evidence="4" id="KW-1185">Reference proteome</keyword>
<dbReference type="InterPro" id="IPR056727">
    <property type="entry name" value="DUF7825"/>
</dbReference>
<organism evidence="3 4">
    <name type="scientific">Nonomuraea fuscirosea</name>
    <dbReference type="NCBI Taxonomy" id="1291556"/>
    <lineage>
        <taxon>Bacteria</taxon>
        <taxon>Bacillati</taxon>
        <taxon>Actinomycetota</taxon>
        <taxon>Actinomycetes</taxon>
        <taxon>Streptosporangiales</taxon>
        <taxon>Streptosporangiaceae</taxon>
        <taxon>Nonomuraea</taxon>
    </lineage>
</organism>
<dbReference type="EMBL" id="PVNG01000006">
    <property type="protein sequence ID" value="PRX65938.1"/>
    <property type="molecule type" value="Genomic_DNA"/>
</dbReference>